<proteinExistence type="predicted"/>
<dbReference type="EMBL" id="JACBJI010000003">
    <property type="protein sequence ID" value="NYA71070.1"/>
    <property type="molecule type" value="Genomic_DNA"/>
</dbReference>
<name>A0A7Y9C5J7_9FLAO</name>
<organism evidence="2 3">
    <name type="scientific">Flavobacterium agri</name>
    <dbReference type="NCBI Taxonomy" id="2743471"/>
    <lineage>
        <taxon>Bacteria</taxon>
        <taxon>Pseudomonadati</taxon>
        <taxon>Bacteroidota</taxon>
        <taxon>Flavobacteriia</taxon>
        <taxon>Flavobacteriales</taxon>
        <taxon>Flavobacteriaceae</taxon>
        <taxon>Flavobacterium</taxon>
    </lineage>
</organism>
<dbReference type="Pfam" id="PF10988">
    <property type="entry name" value="DUF2807"/>
    <property type="match status" value="1"/>
</dbReference>
<gene>
    <name evidence="2" type="ORF">HZF10_09080</name>
</gene>
<protein>
    <submittedName>
        <fullName evidence="2">DUF2807 domain-containing protein</fullName>
    </submittedName>
</protein>
<evidence type="ECO:0000313" key="3">
    <source>
        <dbReference type="Proteomes" id="UP000535020"/>
    </source>
</evidence>
<evidence type="ECO:0000313" key="2">
    <source>
        <dbReference type="EMBL" id="NYA71070.1"/>
    </source>
</evidence>
<keyword evidence="3" id="KW-1185">Reference proteome</keyword>
<evidence type="ECO:0000259" key="1">
    <source>
        <dbReference type="Pfam" id="PF10988"/>
    </source>
</evidence>
<dbReference type="RefSeq" id="WP_176005878.1">
    <property type="nucleotide sequence ID" value="NZ_JABWMI010000010.1"/>
</dbReference>
<dbReference type="AlphaFoldDB" id="A0A7Y9C5J7"/>
<dbReference type="Gene3D" id="2.160.20.120">
    <property type="match status" value="1"/>
</dbReference>
<accession>A0A7Y9C5J7</accession>
<feature type="domain" description="Putative auto-transporter adhesin head GIN" evidence="1">
    <location>
        <begin position="37"/>
        <end position="254"/>
    </location>
</feature>
<comment type="caution">
    <text evidence="2">The sequence shown here is derived from an EMBL/GenBank/DDBJ whole genome shotgun (WGS) entry which is preliminary data.</text>
</comment>
<dbReference type="InterPro" id="IPR021255">
    <property type="entry name" value="DUF2807"/>
</dbReference>
<dbReference type="Proteomes" id="UP000535020">
    <property type="component" value="Unassembled WGS sequence"/>
</dbReference>
<reference evidence="2 3" key="1">
    <citation type="submission" date="2020-07" db="EMBL/GenBank/DDBJ databases">
        <authorList>
            <person name="Sun Q."/>
        </authorList>
    </citation>
    <scope>NUCLEOTIDE SEQUENCE [LARGE SCALE GENOMIC DNA]</scope>
    <source>
        <strain evidence="2 3">MAH-1</strain>
    </source>
</reference>
<sequence>MKNFLLILFVAFNVLNTSAQKLKGTKVVTTSQKEIGNFEAIEVADNIELFLSKGDKADAEIEADDNLHEVISISENTGILRISANQQISSFKKLSVKITYTDDFKLLTAKGSANVTALTDLILTDFTIKTFDNAKIFATVKSKKFTFMANDKSKTELNVSATESVVEMNNGANLKALISSDKLTFDMYQKASAAIEGDVNTLKLRLDNNVNFVGKNLTTKNADLTTEGNSNCSIEVLEKAVISASGKSEIDLHGEQKIEINKFSDNALISKKNNKVK</sequence>